<evidence type="ECO:0000259" key="2">
    <source>
        <dbReference type="Pfam" id="PF13087"/>
    </source>
</evidence>
<keyword evidence="4" id="KW-1185">Reference proteome</keyword>
<evidence type="ECO:0000256" key="1">
    <source>
        <dbReference type="SAM" id="MobiDB-lite"/>
    </source>
</evidence>
<dbReference type="Pfam" id="PF13087">
    <property type="entry name" value="AAA_12"/>
    <property type="match status" value="1"/>
</dbReference>
<proteinExistence type="predicted"/>
<feature type="compositionally biased region" description="Acidic residues" evidence="1">
    <location>
        <begin position="106"/>
        <end position="117"/>
    </location>
</feature>
<feature type="region of interest" description="Disordered" evidence="1">
    <location>
        <begin position="357"/>
        <end position="395"/>
    </location>
</feature>
<evidence type="ECO:0000313" key="4">
    <source>
        <dbReference type="Proteomes" id="UP000428333"/>
    </source>
</evidence>
<reference evidence="3 4" key="1">
    <citation type="journal article" date="2019" name="Genome Biol. Evol.">
        <title>The Rhododendron genome and chromosomal organization provide insight into shared whole-genome duplications across the heath family (Ericaceae).</title>
        <authorList>
            <person name="Soza V.L."/>
            <person name="Lindsley D."/>
            <person name="Waalkes A."/>
            <person name="Ramage E."/>
            <person name="Patwardhan R.P."/>
            <person name="Burton J.N."/>
            <person name="Adey A."/>
            <person name="Kumar A."/>
            <person name="Qiu R."/>
            <person name="Shendure J."/>
            <person name="Hall B."/>
        </authorList>
    </citation>
    <scope>NUCLEOTIDE SEQUENCE [LARGE SCALE GENOMIC DNA]</scope>
    <source>
        <strain evidence="3">RSF 1966-606</strain>
    </source>
</reference>
<dbReference type="InterPro" id="IPR039904">
    <property type="entry name" value="TRANK1"/>
</dbReference>
<organism evidence="3 4">
    <name type="scientific">Rhododendron williamsianum</name>
    <dbReference type="NCBI Taxonomy" id="262921"/>
    <lineage>
        <taxon>Eukaryota</taxon>
        <taxon>Viridiplantae</taxon>
        <taxon>Streptophyta</taxon>
        <taxon>Embryophyta</taxon>
        <taxon>Tracheophyta</taxon>
        <taxon>Spermatophyta</taxon>
        <taxon>Magnoliopsida</taxon>
        <taxon>eudicotyledons</taxon>
        <taxon>Gunneridae</taxon>
        <taxon>Pentapetalae</taxon>
        <taxon>asterids</taxon>
        <taxon>Ericales</taxon>
        <taxon>Ericaceae</taxon>
        <taxon>Ericoideae</taxon>
        <taxon>Rhodoreae</taxon>
        <taxon>Rhododendron</taxon>
    </lineage>
</organism>
<feature type="domain" description="DNA2/NAM7 helicase-like C-terminal" evidence="2">
    <location>
        <begin position="177"/>
        <end position="291"/>
    </location>
</feature>
<dbReference type="Proteomes" id="UP000428333">
    <property type="component" value="Linkage Group LG01"/>
</dbReference>
<dbReference type="PANTHER" id="PTHR21529">
    <property type="entry name" value="MAMMARY TURMOR VIRUS RECEPTOR HOMOLOG 1, 2 MTVR1, 2"/>
    <property type="match status" value="1"/>
</dbReference>
<dbReference type="PANTHER" id="PTHR21529:SF4">
    <property type="entry name" value="TPR AND ANKYRIN REPEAT-CONTAINING PROTEIN 1"/>
    <property type="match status" value="1"/>
</dbReference>
<dbReference type="EMBL" id="QEFC01000096">
    <property type="protein sequence ID" value="KAE9466295.1"/>
    <property type="molecule type" value="Genomic_DNA"/>
</dbReference>
<dbReference type="Gene3D" id="3.40.50.300">
    <property type="entry name" value="P-loop containing nucleotide triphosphate hydrolases"/>
    <property type="match status" value="1"/>
</dbReference>
<sequence length="432" mass="49895">MSLVSRALEYDTYGLGDIVLFGIGERTKIDDHEDTLGIFLDSRMKIDDHEDIMDVLLDYRVYALSRCLSPLSGWKHNVQSMLCLLEDPEEMYHLYLEQEKKKNEDDDKGEEEEEESSFENQTVNSNEDEEEDIGQDLNDGDKKKEEEEEPSKREEKLKFDSKREGKENSTQKQDYERRLLQGSMYGTYSFINVSQGKEEYEKQSMKNMKNMINMVEVAVVSEIVASLFKECVAAKQKLKVGCLSPYQGQVLALRNKLGETYNTDSYPDFTVDVQSVDEFKGGVEDLIIISTALPLDTGQWCYFDYQRLCLEGTCRDAKARGCFYDANDDKDLAQAVAGALVELNELDALRITDSQRNHNTRWKQQNPFQMRYSEPDNRDWRGRSAPFPTSGEERSWETIREKRELGCQFNHQDQRNSQFPRAQISSKQGGLV</sequence>
<feature type="non-terminal residue" evidence="3">
    <location>
        <position position="1"/>
    </location>
</feature>
<feature type="compositionally biased region" description="Basic and acidic residues" evidence="1">
    <location>
        <begin position="139"/>
        <end position="178"/>
    </location>
</feature>
<accession>A0A6A4M6U1</accession>
<feature type="region of interest" description="Disordered" evidence="1">
    <location>
        <begin position="410"/>
        <end position="432"/>
    </location>
</feature>
<dbReference type="InterPro" id="IPR027417">
    <property type="entry name" value="P-loop_NTPase"/>
</dbReference>
<evidence type="ECO:0000313" key="3">
    <source>
        <dbReference type="EMBL" id="KAE9466295.1"/>
    </source>
</evidence>
<dbReference type="InterPro" id="IPR041679">
    <property type="entry name" value="DNA2/NAM7-like_C"/>
</dbReference>
<name>A0A6A4M6U1_9ERIC</name>
<dbReference type="AlphaFoldDB" id="A0A6A4M6U1"/>
<dbReference type="OrthoDB" id="6513042at2759"/>
<protein>
    <recommendedName>
        <fullName evidence="2">DNA2/NAM7 helicase-like C-terminal domain-containing protein</fullName>
    </recommendedName>
</protein>
<feature type="region of interest" description="Disordered" evidence="1">
    <location>
        <begin position="100"/>
        <end position="178"/>
    </location>
</feature>
<gene>
    <name evidence="3" type="ORF">C3L33_01798</name>
</gene>
<comment type="caution">
    <text evidence="3">The sequence shown here is derived from an EMBL/GenBank/DDBJ whole genome shotgun (WGS) entry which is preliminary data.</text>
</comment>
<feature type="compositionally biased region" description="Basic and acidic residues" evidence="1">
    <location>
        <begin position="373"/>
        <end position="382"/>
    </location>
</feature>